<proteinExistence type="predicted"/>
<evidence type="ECO:0000313" key="2">
    <source>
        <dbReference type="EMBL" id="SVC51423.1"/>
    </source>
</evidence>
<dbReference type="AlphaFoldDB" id="A0A382MR08"/>
<gene>
    <name evidence="2" type="ORF">METZ01_LOCUS304277</name>
</gene>
<dbReference type="EMBL" id="UINC01095383">
    <property type="protein sequence ID" value="SVC51423.1"/>
    <property type="molecule type" value="Genomic_DNA"/>
</dbReference>
<evidence type="ECO:0000259" key="1">
    <source>
        <dbReference type="Pfam" id="PF05099"/>
    </source>
</evidence>
<reference evidence="2" key="1">
    <citation type="submission" date="2018-05" db="EMBL/GenBank/DDBJ databases">
        <authorList>
            <person name="Lanie J.A."/>
            <person name="Ng W.-L."/>
            <person name="Kazmierczak K.M."/>
            <person name="Andrzejewski T.M."/>
            <person name="Davidsen T.M."/>
            <person name="Wayne K.J."/>
            <person name="Tettelin H."/>
            <person name="Glass J.I."/>
            <person name="Rusch D."/>
            <person name="Podicherti R."/>
            <person name="Tsui H.-C.T."/>
            <person name="Winkler M.E."/>
        </authorList>
    </citation>
    <scope>NUCLEOTIDE SEQUENCE</scope>
</reference>
<dbReference type="InterPro" id="IPR007791">
    <property type="entry name" value="DjlA_N"/>
</dbReference>
<sequence length="145" mass="16864">MFKNFFKKEKVKDEDINSQNILIAALLIHAAKIDGNYTNTEKQIIKKTMINLNKTPPARVDDLLMKAEKKEQESNQILEFTKEIKKNPMEFRLNIIEMLWKIVYSDGSSDSYESNLIRRVCGLLYISDKDNGIIKLKVKNLVNKI</sequence>
<organism evidence="2">
    <name type="scientific">marine metagenome</name>
    <dbReference type="NCBI Taxonomy" id="408172"/>
    <lineage>
        <taxon>unclassified sequences</taxon>
        <taxon>metagenomes</taxon>
        <taxon>ecological metagenomes</taxon>
    </lineage>
</organism>
<name>A0A382MR08_9ZZZZ</name>
<dbReference type="SUPFAM" id="SSF158682">
    <property type="entry name" value="TerB-like"/>
    <property type="match status" value="1"/>
</dbReference>
<feature type="domain" description="Co-chaperone DjlA N-terminal" evidence="1">
    <location>
        <begin position="22"/>
        <end position="131"/>
    </location>
</feature>
<dbReference type="Pfam" id="PF05099">
    <property type="entry name" value="TerB"/>
    <property type="match status" value="1"/>
</dbReference>
<dbReference type="Gene3D" id="1.10.3680.10">
    <property type="entry name" value="TerB-like"/>
    <property type="match status" value="1"/>
</dbReference>
<dbReference type="InterPro" id="IPR029024">
    <property type="entry name" value="TerB-like"/>
</dbReference>
<protein>
    <recommendedName>
        <fullName evidence="1">Co-chaperone DjlA N-terminal domain-containing protein</fullName>
    </recommendedName>
</protein>
<dbReference type="CDD" id="cd07313">
    <property type="entry name" value="terB_like_2"/>
    <property type="match status" value="1"/>
</dbReference>
<accession>A0A382MR08</accession>